<evidence type="ECO:0000259" key="1">
    <source>
        <dbReference type="PROSITE" id="PS50075"/>
    </source>
</evidence>
<dbReference type="SUPFAM" id="SSF47336">
    <property type="entry name" value="ACP-like"/>
    <property type="match status" value="1"/>
</dbReference>
<dbReference type="Gene3D" id="1.10.1200.10">
    <property type="entry name" value="ACP-like"/>
    <property type="match status" value="1"/>
</dbReference>
<dbReference type="Pfam" id="PF00550">
    <property type="entry name" value="PP-binding"/>
    <property type="match status" value="1"/>
</dbReference>
<feature type="domain" description="Carrier" evidence="1">
    <location>
        <begin position="4"/>
        <end position="82"/>
    </location>
</feature>
<reference evidence="3" key="1">
    <citation type="journal article" date="2019" name="Int. J. Syst. Evol. Microbiol.">
        <title>The Global Catalogue of Microorganisms (GCM) 10K type strain sequencing project: providing services to taxonomists for standard genome sequencing and annotation.</title>
        <authorList>
            <consortium name="The Broad Institute Genomics Platform"/>
            <consortium name="The Broad Institute Genome Sequencing Center for Infectious Disease"/>
            <person name="Wu L."/>
            <person name="Ma J."/>
        </authorList>
    </citation>
    <scope>NUCLEOTIDE SEQUENCE [LARGE SCALE GENOMIC DNA]</scope>
    <source>
        <strain evidence="3">JCM 16083</strain>
    </source>
</reference>
<proteinExistence type="predicted"/>
<dbReference type="RefSeq" id="WP_343790906.1">
    <property type="nucleotide sequence ID" value="NZ_BAAAFH010000022.1"/>
</dbReference>
<organism evidence="2 3">
    <name type="scientific">Wandonia haliotis</name>
    <dbReference type="NCBI Taxonomy" id="574963"/>
    <lineage>
        <taxon>Bacteria</taxon>
        <taxon>Pseudomonadati</taxon>
        <taxon>Bacteroidota</taxon>
        <taxon>Flavobacteriia</taxon>
        <taxon>Flavobacteriales</taxon>
        <taxon>Crocinitomicaceae</taxon>
        <taxon>Wandonia</taxon>
    </lineage>
</organism>
<name>A0ABP3YBE9_9FLAO</name>
<dbReference type="Proteomes" id="UP001501126">
    <property type="component" value="Unassembled WGS sequence"/>
</dbReference>
<accession>A0ABP3YBE9</accession>
<evidence type="ECO:0000313" key="3">
    <source>
        <dbReference type="Proteomes" id="UP001501126"/>
    </source>
</evidence>
<keyword evidence="3" id="KW-1185">Reference proteome</keyword>
<dbReference type="InterPro" id="IPR009081">
    <property type="entry name" value="PP-bd_ACP"/>
</dbReference>
<comment type="caution">
    <text evidence="2">The sequence shown here is derived from an EMBL/GenBank/DDBJ whole genome shotgun (WGS) entry which is preliminary data.</text>
</comment>
<sequence length="82" mass="9289">MPINKSMISLQMVKYLNSEIMDEPVEFDPVTPFSEIGVESYDIIQLVLFIERKFGIEIPESELIPENLVSIDALAACAEKQQ</sequence>
<gene>
    <name evidence="2" type="ORF">GCM10009118_33870</name>
</gene>
<dbReference type="EMBL" id="BAAAFH010000022">
    <property type="protein sequence ID" value="GAA0876977.1"/>
    <property type="molecule type" value="Genomic_DNA"/>
</dbReference>
<evidence type="ECO:0000313" key="2">
    <source>
        <dbReference type="EMBL" id="GAA0876977.1"/>
    </source>
</evidence>
<dbReference type="PROSITE" id="PS50075">
    <property type="entry name" value="CARRIER"/>
    <property type="match status" value="1"/>
</dbReference>
<protein>
    <recommendedName>
        <fullName evidence="1">Carrier domain-containing protein</fullName>
    </recommendedName>
</protein>
<dbReference type="InterPro" id="IPR036736">
    <property type="entry name" value="ACP-like_sf"/>
</dbReference>